<evidence type="ECO:0000256" key="5">
    <source>
        <dbReference type="ARBA" id="ARBA00012919"/>
    </source>
</evidence>
<keyword evidence="10 15" id="KW-0663">Pyridoxal phosphate</keyword>
<reference evidence="16 17" key="1">
    <citation type="submission" date="2024-02" db="EMBL/GenBank/DDBJ databases">
        <authorList>
            <person name="Vignale AGUSTIN F."/>
            <person name="Sosa J E."/>
            <person name="Modenutti C."/>
        </authorList>
    </citation>
    <scope>NUCLEOTIDE SEQUENCE [LARGE SCALE GENOMIC DNA]</scope>
</reference>
<accession>A0ABC8TJW3</accession>
<dbReference type="GO" id="GO:0005739">
    <property type="term" value="C:mitochondrion"/>
    <property type="evidence" value="ECO:0007669"/>
    <property type="project" value="UniProtKB-SubCell"/>
</dbReference>
<dbReference type="EMBL" id="CAUOFW020005358">
    <property type="protein sequence ID" value="CAK9169742.1"/>
    <property type="molecule type" value="Genomic_DNA"/>
</dbReference>
<evidence type="ECO:0000313" key="16">
    <source>
        <dbReference type="EMBL" id="CAK9169742.1"/>
    </source>
</evidence>
<organism evidence="16 17">
    <name type="scientific">Ilex paraguariensis</name>
    <name type="common">yerba mate</name>
    <dbReference type="NCBI Taxonomy" id="185542"/>
    <lineage>
        <taxon>Eukaryota</taxon>
        <taxon>Viridiplantae</taxon>
        <taxon>Streptophyta</taxon>
        <taxon>Embryophyta</taxon>
        <taxon>Tracheophyta</taxon>
        <taxon>Spermatophyta</taxon>
        <taxon>Magnoliopsida</taxon>
        <taxon>eudicotyledons</taxon>
        <taxon>Gunneridae</taxon>
        <taxon>Pentapetalae</taxon>
        <taxon>asterids</taxon>
        <taxon>campanulids</taxon>
        <taxon>Aquifoliales</taxon>
        <taxon>Aquifoliaceae</taxon>
        <taxon>Ilex</taxon>
    </lineage>
</organism>
<dbReference type="EC" id="2.6.1.11" evidence="5"/>
<protein>
    <recommendedName>
        <fullName evidence="5">acetylornithine transaminase</fullName>
        <ecNumber evidence="5">2.6.1.11</ecNumber>
    </recommendedName>
    <alternativeName>
        <fullName evidence="14">Acetylornithine transaminase</fullName>
    </alternativeName>
</protein>
<dbReference type="InterPro" id="IPR004636">
    <property type="entry name" value="AcOrn/SuccOrn_fam"/>
</dbReference>
<proteinExistence type="inferred from homology"/>
<evidence type="ECO:0000256" key="10">
    <source>
        <dbReference type="ARBA" id="ARBA00022898"/>
    </source>
</evidence>
<dbReference type="SUPFAM" id="SSF53383">
    <property type="entry name" value="PLP-dependent transferases"/>
    <property type="match status" value="1"/>
</dbReference>
<dbReference type="InterPro" id="IPR005814">
    <property type="entry name" value="Aminotrans_3"/>
</dbReference>
<keyword evidence="8" id="KW-0028">Amino-acid biosynthesis</keyword>
<dbReference type="Gene3D" id="3.40.640.10">
    <property type="entry name" value="Type I PLP-dependent aspartate aminotransferase-like (Major domain)"/>
    <property type="match status" value="1"/>
</dbReference>
<comment type="caution">
    <text evidence="16">The sequence shown here is derived from an EMBL/GenBank/DDBJ whole genome shotgun (WGS) entry which is preliminary data.</text>
</comment>
<dbReference type="InterPro" id="IPR015421">
    <property type="entry name" value="PyrdxlP-dep_Trfase_major"/>
</dbReference>
<evidence type="ECO:0000256" key="9">
    <source>
        <dbReference type="ARBA" id="ARBA00022679"/>
    </source>
</evidence>
<dbReference type="InterPro" id="IPR050103">
    <property type="entry name" value="Class-III_PLP-dep_AT"/>
</dbReference>
<dbReference type="NCBIfam" id="TIGR00707">
    <property type="entry name" value="argD"/>
    <property type="match status" value="1"/>
</dbReference>
<dbReference type="Gene3D" id="3.90.1150.10">
    <property type="entry name" value="Aspartate Aminotransferase, domain 1"/>
    <property type="match status" value="1"/>
</dbReference>
<keyword evidence="7" id="KW-0032">Aminotransferase</keyword>
<dbReference type="CDD" id="cd00610">
    <property type="entry name" value="OAT_like"/>
    <property type="match status" value="1"/>
</dbReference>
<evidence type="ECO:0000313" key="17">
    <source>
        <dbReference type="Proteomes" id="UP001642360"/>
    </source>
</evidence>
<evidence type="ECO:0000256" key="7">
    <source>
        <dbReference type="ARBA" id="ARBA00022576"/>
    </source>
</evidence>
<dbReference type="AlphaFoldDB" id="A0ABC8TJW3"/>
<name>A0ABC8TJW3_9AQUA</name>
<dbReference type="PANTHER" id="PTHR11986:SF79">
    <property type="entry name" value="ACETYLORNITHINE AMINOTRANSFERASE, MITOCHONDRIAL"/>
    <property type="match status" value="1"/>
</dbReference>
<keyword evidence="9" id="KW-0808">Transferase</keyword>
<evidence type="ECO:0000256" key="4">
    <source>
        <dbReference type="ARBA" id="ARBA00008954"/>
    </source>
</evidence>
<keyword evidence="17" id="KW-1185">Reference proteome</keyword>
<dbReference type="InterPro" id="IPR049704">
    <property type="entry name" value="Aminotrans_3_PPA_site"/>
</dbReference>
<sequence>MSSIHLFLSNSISPATYLHRSCTLQSGRFSIPSNYFKVTACVNAEVKAPGLAKLGFGAVTKEVMEDEGRVLVGTYARTPVVLSSGKGCKLYDVEGREYLDLTAGIAVNALGHGDPDWIRAVTEQANLLTHVSNVYYSIPQVELAKRLVACSFADRVFFSNSGTEANEAAIKFARKFQRILHPEAIHPPTKFISFSNSFHGRTLGALALTSKEHYRAPFEPIMPGVTFLEYGNSQAAIELIQSGTIAAVFVEPLQGEGGIYSATKEFLQSLRTACDDAGSLLVFDEVQCGLGRTGDLWAHEAYDVFPDIMTLAKPLAGGLPIGAALVTERVAAAMEFGDHGSTFAGGPLVCNAAVAVLDKITKPGFLTSVATKGKYFKDILMQKLGGNSHVREVRGLGLIIGIELDVSASPLVDACRQSGLLVLTAGKGNVVRLVPPLIISEQELDRATEILLKCLPVLDG</sequence>
<dbReference type="FunFam" id="3.40.640.10:FF:000280">
    <property type="entry name" value="Acetylornithine aminotransferase, mitochondrial"/>
    <property type="match status" value="1"/>
</dbReference>
<dbReference type="Pfam" id="PF00202">
    <property type="entry name" value="Aminotran_3"/>
    <property type="match status" value="1"/>
</dbReference>
<evidence type="ECO:0000256" key="8">
    <source>
        <dbReference type="ARBA" id="ARBA00022605"/>
    </source>
</evidence>
<evidence type="ECO:0000256" key="15">
    <source>
        <dbReference type="RuleBase" id="RU003560"/>
    </source>
</evidence>
<evidence type="ECO:0000256" key="3">
    <source>
        <dbReference type="ARBA" id="ARBA00005024"/>
    </source>
</evidence>
<comment type="pathway">
    <text evidence="3">Amino-acid biosynthesis; L-arginine biosynthesis; N(2)-acetyl-L-ornithine from L-glutamate: step 4/4.</text>
</comment>
<dbReference type="GO" id="GO:0003992">
    <property type="term" value="F:N2-acetyl-L-ornithine:2-oxoglutarate 5-aminotransferase activity"/>
    <property type="evidence" value="ECO:0007669"/>
    <property type="project" value="UniProtKB-EC"/>
</dbReference>
<evidence type="ECO:0000256" key="12">
    <source>
        <dbReference type="ARBA" id="ARBA00023128"/>
    </source>
</evidence>
<keyword evidence="6" id="KW-0055">Arginine biosynthesis</keyword>
<dbReference type="PANTHER" id="PTHR11986">
    <property type="entry name" value="AMINOTRANSFERASE CLASS III"/>
    <property type="match status" value="1"/>
</dbReference>
<evidence type="ECO:0000256" key="14">
    <source>
        <dbReference type="ARBA" id="ARBA00078458"/>
    </source>
</evidence>
<evidence type="ECO:0000256" key="2">
    <source>
        <dbReference type="ARBA" id="ARBA00004173"/>
    </source>
</evidence>
<dbReference type="PIRSF" id="PIRSF000521">
    <property type="entry name" value="Transaminase_4ab_Lys_Orn"/>
    <property type="match status" value="1"/>
</dbReference>
<dbReference type="HAMAP" id="MF_01107">
    <property type="entry name" value="ArgD_aminotrans_3"/>
    <property type="match status" value="1"/>
</dbReference>
<dbReference type="Proteomes" id="UP001642360">
    <property type="component" value="Unassembled WGS sequence"/>
</dbReference>
<comment type="cofactor">
    <cofactor evidence="1">
        <name>pyridoxal 5'-phosphate</name>
        <dbReference type="ChEBI" id="CHEBI:597326"/>
    </cofactor>
</comment>
<evidence type="ECO:0000256" key="6">
    <source>
        <dbReference type="ARBA" id="ARBA00022571"/>
    </source>
</evidence>
<comment type="subcellular location">
    <subcellularLocation>
        <location evidence="2">Mitochondrion</location>
    </subcellularLocation>
</comment>
<dbReference type="PROSITE" id="PS00600">
    <property type="entry name" value="AA_TRANSFER_CLASS_3"/>
    <property type="match status" value="1"/>
</dbReference>
<evidence type="ECO:0000256" key="11">
    <source>
        <dbReference type="ARBA" id="ARBA00022946"/>
    </source>
</evidence>
<keyword evidence="12" id="KW-0496">Mitochondrion</keyword>
<dbReference type="GO" id="GO:0006526">
    <property type="term" value="P:L-arginine biosynthetic process"/>
    <property type="evidence" value="ECO:0007669"/>
    <property type="project" value="UniProtKB-KW"/>
</dbReference>
<evidence type="ECO:0000256" key="13">
    <source>
        <dbReference type="ARBA" id="ARBA00050813"/>
    </source>
</evidence>
<comment type="catalytic activity">
    <reaction evidence="13">
        <text>N(2)-acetyl-L-ornithine + 2-oxoglutarate = N-acetyl-L-glutamate 5-semialdehyde + L-glutamate</text>
        <dbReference type="Rhea" id="RHEA:18049"/>
        <dbReference type="ChEBI" id="CHEBI:16810"/>
        <dbReference type="ChEBI" id="CHEBI:29123"/>
        <dbReference type="ChEBI" id="CHEBI:29985"/>
        <dbReference type="ChEBI" id="CHEBI:57805"/>
        <dbReference type="EC" id="2.6.1.11"/>
    </reaction>
</comment>
<comment type="similarity">
    <text evidence="4 15">Belongs to the class-III pyridoxal-phosphate-dependent aminotransferase family.</text>
</comment>
<evidence type="ECO:0000256" key="1">
    <source>
        <dbReference type="ARBA" id="ARBA00001933"/>
    </source>
</evidence>
<gene>
    <name evidence="16" type="ORF">ILEXP_LOCUS39215</name>
</gene>
<dbReference type="NCBIfam" id="NF002325">
    <property type="entry name" value="PRK01278.1"/>
    <property type="match status" value="1"/>
</dbReference>
<keyword evidence="11" id="KW-0809">Transit peptide</keyword>
<dbReference type="InterPro" id="IPR015422">
    <property type="entry name" value="PyrdxlP-dep_Trfase_small"/>
</dbReference>
<dbReference type="InterPro" id="IPR015424">
    <property type="entry name" value="PyrdxlP-dep_Trfase"/>
</dbReference>